<comment type="caution">
    <text evidence="1">The sequence shown here is derived from an EMBL/GenBank/DDBJ whole genome shotgun (WGS) entry which is preliminary data.</text>
</comment>
<dbReference type="InterPro" id="IPR054202">
    <property type="entry name" value="DUF6907"/>
</dbReference>
<gene>
    <name evidence="1" type="ORF">FXF69_31595</name>
</gene>
<accession>A0A5D0NDE4</accession>
<reference evidence="1 2" key="1">
    <citation type="submission" date="2019-08" db="EMBL/GenBank/DDBJ databases">
        <title>Actinomadura sp. nov. CYP1-5 isolated from mountain soil.</title>
        <authorList>
            <person name="Songsumanus A."/>
            <person name="Kuncharoen N."/>
            <person name="Kudo T."/>
            <person name="Yuki M."/>
            <person name="Igarashi Y."/>
            <person name="Tanasupawat S."/>
        </authorList>
    </citation>
    <scope>NUCLEOTIDE SEQUENCE [LARGE SCALE GENOMIC DNA]</scope>
    <source>
        <strain evidence="1 2">JCM 14158</strain>
    </source>
</reference>
<evidence type="ECO:0000313" key="1">
    <source>
        <dbReference type="EMBL" id="TYB42362.1"/>
    </source>
</evidence>
<protein>
    <submittedName>
        <fullName evidence="1">Uncharacterized protein</fullName>
    </submittedName>
</protein>
<evidence type="ECO:0000313" key="2">
    <source>
        <dbReference type="Proteomes" id="UP000323380"/>
    </source>
</evidence>
<dbReference type="Proteomes" id="UP000323380">
    <property type="component" value="Unassembled WGS sequence"/>
</dbReference>
<dbReference type="EMBL" id="VSFG01000008">
    <property type="protein sequence ID" value="TYB42362.1"/>
    <property type="molecule type" value="Genomic_DNA"/>
</dbReference>
<dbReference type="AlphaFoldDB" id="A0A5D0NDE4"/>
<dbReference type="Pfam" id="PF21848">
    <property type="entry name" value="DUF6907"/>
    <property type="match status" value="1"/>
</dbReference>
<name>A0A5D0NDE4_9ACTN</name>
<organism evidence="1 2">
    <name type="scientific">Actinomadura chibensis</name>
    <dbReference type="NCBI Taxonomy" id="392828"/>
    <lineage>
        <taxon>Bacteria</taxon>
        <taxon>Bacillati</taxon>
        <taxon>Actinomycetota</taxon>
        <taxon>Actinomycetes</taxon>
        <taxon>Streptosporangiales</taxon>
        <taxon>Thermomonosporaceae</taxon>
        <taxon>Actinomadura</taxon>
    </lineage>
</organism>
<sequence>MPVASTNACARDQRCPRWCALDHSGTRTALLHESEAQGLPLSHRHDVRLPESVDLRVVQYGPDEPGGDAVPPSVELTYHVGSRYRVIGLSAAEARRLAGMLLACAAHADDTAD</sequence>
<dbReference type="RefSeq" id="WP_067887934.1">
    <property type="nucleotide sequence ID" value="NZ_VSFG01000008.1"/>
</dbReference>
<keyword evidence="2" id="KW-1185">Reference proteome</keyword>
<proteinExistence type="predicted"/>
<dbReference type="STRING" id="1220554.GCA_001552135_01871"/>